<evidence type="ECO:0000313" key="2">
    <source>
        <dbReference type="Proteomes" id="UP000886520"/>
    </source>
</evidence>
<gene>
    <name evidence="1" type="ORF">GOP47_0008119</name>
</gene>
<sequence length="140" mass="14620">MFLSTIPISRSCRFSTILISLNLTGGRAYGVRKIHSHILVVTLGVSMGVLVEVSPSVRLGVESIVRQGVSCSVKARLVDCQHVKSRVDGNCVGGVGGTNGFLTVVRKCGIIGGTTTTKYTSSIIGGLGLRCLMRVPTGDG</sequence>
<keyword evidence="2" id="KW-1185">Reference proteome</keyword>
<organism evidence="1 2">
    <name type="scientific">Adiantum capillus-veneris</name>
    <name type="common">Maidenhair fern</name>
    <dbReference type="NCBI Taxonomy" id="13818"/>
    <lineage>
        <taxon>Eukaryota</taxon>
        <taxon>Viridiplantae</taxon>
        <taxon>Streptophyta</taxon>
        <taxon>Embryophyta</taxon>
        <taxon>Tracheophyta</taxon>
        <taxon>Polypodiopsida</taxon>
        <taxon>Polypodiidae</taxon>
        <taxon>Polypodiales</taxon>
        <taxon>Pteridineae</taxon>
        <taxon>Pteridaceae</taxon>
        <taxon>Vittarioideae</taxon>
        <taxon>Adiantum</taxon>
    </lineage>
</organism>
<protein>
    <submittedName>
        <fullName evidence="1">Uncharacterized protein</fullName>
    </submittedName>
</protein>
<dbReference type="EMBL" id="JABFUD020000008">
    <property type="protein sequence ID" value="KAI5076054.1"/>
    <property type="molecule type" value="Genomic_DNA"/>
</dbReference>
<dbReference type="AlphaFoldDB" id="A0A9D4UXY0"/>
<reference evidence="1" key="1">
    <citation type="submission" date="2021-01" db="EMBL/GenBank/DDBJ databases">
        <title>Adiantum capillus-veneris genome.</title>
        <authorList>
            <person name="Fang Y."/>
            <person name="Liao Q."/>
        </authorList>
    </citation>
    <scope>NUCLEOTIDE SEQUENCE</scope>
    <source>
        <strain evidence="1">H3</strain>
        <tissue evidence="1">Leaf</tissue>
    </source>
</reference>
<dbReference type="Proteomes" id="UP000886520">
    <property type="component" value="Chromosome 8"/>
</dbReference>
<evidence type="ECO:0000313" key="1">
    <source>
        <dbReference type="EMBL" id="KAI5076054.1"/>
    </source>
</evidence>
<proteinExistence type="predicted"/>
<accession>A0A9D4UXY0</accession>
<comment type="caution">
    <text evidence="1">The sequence shown here is derived from an EMBL/GenBank/DDBJ whole genome shotgun (WGS) entry which is preliminary data.</text>
</comment>
<name>A0A9D4UXY0_ADICA</name>